<dbReference type="SUPFAM" id="SSF81606">
    <property type="entry name" value="PP2C-like"/>
    <property type="match status" value="1"/>
</dbReference>
<dbReference type="InterPro" id="IPR001932">
    <property type="entry name" value="PPM-type_phosphatase-like_dom"/>
</dbReference>
<dbReference type="Gene3D" id="3.60.40.10">
    <property type="entry name" value="PPM-type phosphatase domain"/>
    <property type="match status" value="1"/>
</dbReference>
<feature type="domain" description="PPM-type phosphatase" evidence="2">
    <location>
        <begin position="6"/>
        <end position="237"/>
    </location>
</feature>
<dbReference type="Pfam" id="PF00481">
    <property type="entry name" value="PP2C"/>
    <property type="match status" value="1"/>
</dbReference>
<dbReference type="InterPro" id="IPR036457">
    <property type="entry name" value="PPM-type-like_dom_sf"/>
</dbReference>
<evidence type="ECO:0000256" key="1">
    <source>
        <dbReference type="SAM" id="Phobius"/>
    </source>
</evidence>
<keyword evidence="1" id="KW-0472">Membrane</keyword>
<dbReference type="EMBL" id="CAEZWW010000037">
    <property type="protein sequence ID" value="CAB4667813.1"/>
    <property type="molecule type" value="Genomic_DNA"/>
</dbReference>
<gene>
    <name evidence="3" type="ORF">UFOPK2310_00444</name>
</gene>
<dbReference type="GO" id="GO:0004722">
    <property type="term" value="F:protein serine/threonine phosphatase activity"/>
    <property type="evidence" value="ECO:0007669"/>
    <property type="project" value="InterPro"/>
</dbReference>
<keyword evidence="1" id="KW-0812">Transmembrane</keyword>
<dbReference type="AlphaFoldDB" id="A0A6J6M5S7"/>
<dbReference type="SMART" id="SM00332">
    <property type="entry name" value="PP2Cc"/>
    <property type="match status" value="1"/>
</dbReference>
<dbReference type="PANTHER" id="PTHR47992">
    <property type="entry name" value="PROTEIN PHOSPHATASE"/>
    <property type="match status" value="1"/>
</dbReference>
<accession>A0A6J6M5S7</accession>
<sequence>MSLQLRYAARSDVGLIRRGNEDSGYASPRLLLVADGMGGHAAGELASASAVATVANLEDSPPEVNDVLGALADAIDDIGIAIGDVISADPELTGMGTTVTGIYWLGDRIALVHVGDSRAYLLRENDFVQLTHDHTYVQSLIDGGSLSPADAAVHPKRSLLMRAVDGINPVEPDLSMREAHVGDRYLLCSDGLSGVLSFDEIAEILAQGDPTGCVTALVDFALERGAPDNVTVVIADVVEVPELADGVIDDDEPVMPVVVGAAGEPRVRLRLPNVRFPHDAQLDPDRPDAQARVVGGPPTAPQALIDSDLVVPAAERAYRESLADTAKADQRSVRRRTVLISVIAIFLVLGAIGSSVLIARTWLDSQWYVSVNGNPGTGTVAIYNGVPGTLVGVPLSAISTDTGLIVGSLPLFDQELVSKGIPAGDSTDAERIVFELQSRAASCQSLTPPNGCPGATS</sequence>
<protein>
    <submittedName>
        <fullName evidence="3">Unannotated protein</fullName>
    </submittedName>
</protein>
<proteinExistence type="predicted"/>
<reference evidence="3" key="1">
    <citation type="submission" date="2020-05" db="EMBL/GenBank/DDBJ databases">
        <authorList>
            <person name="Chiriac C."/>
            <person name="Salcher M."/>
            <person name="Ghai R."/>
            <person name="Kavagutti S V."/>
        </authorList>
    </citation>
    <scope>NUCLEOTIDE SEQUENCE</scope>
</reference>
<dbReference type="SMART" id="SM00331">
    <property type="entry name" value="PP2C_SIG"/>
    <property type="match status" value="1"/>
</dbReference>
<feature type="transmembrane region" description="Helical" evidence="1">
    <location>
        <begin position="337"/>
        <end position="363"/>
    </location>
</feature>
<dbReference type="PROSITE" id="PS51746">
    <property type="entry name" value="PPM_2"/>
    <property type="match status" value="1"/>
</dbReference>
<dbReference type="InterPro" id="IPR015655">
    <property type="entry name" value="PP2C"/>
</dbReference>
<evidence type="ECO:0000313" key="3">
    <source>
        <dbReference type="EMBL" id="CAB4667813.1"/>
    </source>
</evidence>
<evidence type="ECO:0000259" key="2">
    <source>
        <dbReference type="PROSITE" id="PS51746"/>
    </source>
</evidence>
<organism evidence="3">
    <name type="scientific">freshwater metagenome</name>
    <dbReference type="NCBI Taxonomy" id="449393"/>
    <lineage>
        <taxon>unclassified sequences</taxon>
        <taxon>metagenomes</taxon>
        <taxon>ecological metagenomes</taxon>
    </lineage>
</organism>
<dbReference type="CDD" id="cd00143">
    <property type="entry name" value="PP2Cc"/>
    <property type="match status" value="1"/>
</dbReference>
<keyword evidence="1" id="KW-1133">Transmembrane helix</keyword>
<name>A0A6J6M5S7_9ZZZZ</name>